<proteinExistence type="predicted"/>
<dbReference type="GO" id="GO:0016758">
    <property type="term" value="F:hexosyltransferase activity"/>
    <property type="evidence" value="ECO:0007669"/>
    <property type="project" value="InterPro"/>
</dbReference>
<dbReference type="PANTHER" id="PTHR48050">
    <property type="entry name" value="STEROL 3-BETA-GLUCOSYLTRANSFERASE"/>
    <property type="match status" value="1"/>
</dbReference>
<feature type="domain" description="Erythromycin biosynthesis protein CIII-like C-terminal" evidence="2">
    <location>
        <begin position="295"/>
        <end position="408"/>
    </location>
</feature>
<dbReference type="EMBL" id="JACORT010000011">
    <property type="protein sequence ID" value="MBC5785615.1"/>
    <property type="molecule type" value="Genomic_DNA"/>
</dbReference>
<dbReference type="Pfam" id="PF03033">
    <property type="entry name" value="Glyco_transf_28"/>
    <property type="match status" value="1"/>
</dbReference>
<dbReference type="PANTHER" id="PTHR48050:SF13">
    <property type="entry name" value="STEROL 3-BETA-GLUCOSYLTRANSFERASE UGT80A2"/>
    <property type="match status" value="1"/>
</dbReference>
<gene>
    <name evidence="3" type="ORF">H8N03_21925</name>
</gene>
<dbReference type="SUPFAM" id="SSF53756">
    <property type="entry name" value="UDP-Glycosyltransferase/glycogen phosphorylase"/>
    <property type="match status" value="1"/>
</dbReference>
<sequence>MANVALVGFGSVGDLHPLLAIGAHLRTRGHQVVVLTNPRLAHWVAQAGLVLEPVGSADEYDAAMRHPRIWHPVDGLGVFWRYLLRGALRPTYAVLERLQRTGRWVAVASPVAMGARIAQEALRLPLISVYTAATMLRSVRHPLTLAAWRVPRLVPEAVLQLAWKALDARKLQPLVLPALEDLRGGLGLPPLARSVFGEWMHSPLAGVALFPGWFAPAAADWPPQVRQAGFALYGADAREGLSPALQEFLDAGSAPVVFAPGTGAFQPEAFHRAAVQACIATGRRGVLTGVVAPDLLATLPASMHATPYAPFPLLLPRVSALVHHGGIGSCAQALRAGIPQLVVPQGYDQFDNAMRIEALGAGASVGAAGLHRLPGALERLLATPAATEAARRLAPRVTAEAALEQVATLVEAHA</sequence>
<dbReference type="Pfam" id="PF06722">
    <property type="entry name" value="EryCIII-like_C"/>
    <property type="match status" value="1"/>
</dbReference>
<evidence type="ECO:0000313" key="4">
    <source>
        <dbReference type="Proteomes" id="UP000608513"/>
    </source>
</evidence>
<dbReference type="InterPro" id="IPR002213">
    <property type="entry name" value="UDP_glucos_trans"/>
</dbReference>
<dbReference type="CDD" id="cd03784">
    <property type="entry name" value="GT1_Gtf-like"/>
    <property type="match status" value="1"/>
</dbReference>
<dbReference type="RefSeq" id="WP_187078361.1">
    <property type="nucleotide sequence ID" value="NZ_JACORT010000011.1"/>
</dbReference>
<dbReference type="AlphaFoldDB" id="A0A923MUG5"/>
<name>A0A923MUG5_9BURK</name>
<accession>A0A923MUG5</accession>
<comment type="caution">
    <text evidence="3">The sequence shown here is derived from an EMBL/GenBank/DDBJ whole genome shotgun (WGS) entry which is preliminary data.</text>
</comment>
<evidence type="ECO:0000259" key="2">
    <source>
        <dbReference type="Pfam" id="PF06722"/>
    </source>
</evidence>
<dbReference type="InterPro" id="IPR004276">
    <property type="entry name" value="GlycoTrans_28_N"/>
</dbReference>
<dbReference type="GO" id="GO:0033072">
    <property type="term" value="P:vancomycin biosynthetic process"/>
    <property type="evidence" value="ECO:0007669"/>
    <property type="project" value="UniProtKB-ARBA"/>
</dbReference>
<dbReference type="Proteomes" id="UP000608513">
    <property type="component" value="Unassembled WGS sequence"/>
</dbReference>
<organism evidence="3 4">
    <name type="scientific">Ramlibacter cellulosilyticus</name>
    <dbReference type="NCBI Taxonomy" id="2764187"/>
    <lineage>
        <taxon>Bacteria</taxon>
        <taxon>Pseudomonadati</taxon>
        <taxon>Pseudomonadota</taxon>
        <taxon>Betaproteobacteria</taxon>
        <taxon>Burkholderiales</taxon>
        <taxon>Comamonadaceae</taxon>
        <taxon>Ramlibacter</taxon>
    </lineage>
</organism>
<dbReference type="InterPro" id="IPR050426">
    <property type="entry name" value="Glycosyltransferase_28"/>
</dbReference>
<dbReference type="GO" id="GO:0005975">
    <property type="term" value="P:carbohydrate metabolic process"/>
    <property type="evidence" value="ECO:0007669"/>
    <property type="project" value="InterPro"/>
</dbReference>
<keyword evidence="4" id="KW-1185">Reference proteome</keyword>
<dbReference type="InterPro" id="IPR010610">
    <property type="entry name" value="EryCIII-like_C"/>
</dbReference>
<dbReference type="Gene3D" id="3.40.50.2000">
    <property type="entry name" value="Glycogen Phosphorylase B"/>
    <property type="match status" value="2"/>
</dbReference>
<reference evidence="3" key="1">
    <citation type="submission" date="2020-08" db="EMBL/GenBank/DDBJ databases">
        <title>Ramlibacter sp. USB13 16S ribosomal RNA gene genome sequencing and assembly.</title>
        <authorList>
            <person name="Kang M."/>
        </authorList>
    </citation>
    <scope>NUCLEOTIDE SEQUENCE</scope>
    <source>
        <strain evidence="3">USB13</strain>
    </source>
</reference>
<evidence type="ECO:0000259" key="1">
    <source>
        <dbReference type="Pfam" id="PF03033"/>
    </source>
</evidence>
<protein>
    <submittedName>
        <fullName evidence="3">Glycosyltransferase family 1 protein</fullName>
    </submittedName>
</protein>
<dbReference type="GO" id="GO:0008194">
    <property type="term" value="F:UDP-glycosyltransferase activity"/>
    <property type="evidence" value="ECO:0007669"/>
    <property type="project" value="InterPro"/>
</dbReference>
<evidence type="ECO:0000313" key="3">
    <source>
        <dbReference type="EMBL" id="MBC5785615.1"/>
    </source>
</evidence>
<feature type="domain" description="Glycosyltransferase family 28 N-terminal" evidence="1">
    <location>
        <begin position="4"/>
        <end position="138"/>
    </location>
</feature>